<dbReference type="Proteomes" id="UP001240150">
    <property type="component" value="Chromosome"/>
</dbReference>
<protein>
    <submittedName>
        <fullName evidence="2">dTDP-4-dehydrorhamnose 3,5-epimerase</fullName>
        <ecNumber evidence="2">5.1.3.13</ecNumber>
    </submittedName>
</protein>
<gene>
    <name evidence="2" type="primary">rfbC</name>
    <name evidence="2" type="ORF">ACTOB_006481</name>
</gene>
<keyword evidence="2" id="KW-0413">Isomerase</keyword>
<sequence length="211" mass="23166">MTAAGSRTVGGVTVVPSVIEGAFRFEPAVYPDSRGLFSSPYQDAAFAEALGRPLFPVRDVSHNRSARGVLRGIHYTATPPGRAKYVYCPYGEVRDYLVDLRVGSPTYGRWEMTELSGDNCRALYIPVGVGHAFLSLRDDSVVVYVMSEGYVPANELAVSPLDPAIGLPIPDDLEIQQSDRDRAAPTLAEARERGLLDDYDLCRNVEAKLWR</sequence>
<evidence type="ECO:0000256" key="1">
    <source>
        <dbReference type="ARBA" id="ARBA00010154"/>
    </source>
</evidence>
<reference evidence="2 3" key="1">
    <citation type="submission" date="2023-06" db="EMBL/GenBank/DDBJ databases">
        <authorList>
            <person name="Yushchuk O."/>
            <person name="Binda E."/>
            <person name="Ruckert-Reed C."/>
            <person name="Fedorenko V."/>
            <person name="Kalinowski J."/>
            <person name="Marinelli F."/>
        </authorList>
    </citation>
    <scope>NUCLEOTIDE SEQUENCE [LARGE SCALE GENOMIC DNA]</scope>
    <source>
        <strain evidence="2 3">NRRL 3884</strain>
    </source>
</reference>
<dbReference type="EMBL" id="CP126980">
    <property type="protein sequence ID" value="WIM94457.1"/>
    <property type="molecule type" value="Genomic_DNA"/>
</dbReference>
<dbReference type="InterPro" id="IPR000888">
    <property type="entry name" value="RmlC-like"/>
</dbReference>
<organism evidence="2 3">
    <name type="scientific">Actinoplanes oblitus</name>
    <dbReference type="NCBI Taxonomy" id="3040509"/>
    <lineage>
        <taxon>Bacteria</taxon>
        <taxon>Bacillati</taxon>
        <taxon>Actinomycetota</taxon>
        <taxon>Actinomycetes</taxon>
        <taxon>Micromonosporales</taxon>
        <taxon>Micromonosporaceae</taxon>
        <taxon>Actinoplanes</taxon>
    </lineage>
</organism>
<dbReference type="Gene3D" id="2.60.120.10">
    <property type="entry name" value="Jelly Rolls"/>
    <property type="match status" value="1"/>
</dbReference>
<dbReference type="PANTHER" id="PTHR21047:SF2">
    <property type="entry name" value="THYMIDINE DIPHOSPHO-4-KETO-RHAMNOSE 3,5-EPIMERASE"/>
    <property type="match status" value="1"/>
</dbReference>
<dbReference type="SUPFAM" id="SSF51182">
    <property type="entry name" value="RmlC-like cupins"/>
    <property type="match status" value="1"/>
</dbReference>
<evidence type="ECO:0000313" key="2">
    <source>
        <dbReference type="EMBL" id="WIM94457.1"/>
    </source>
</evidence>
<dbReference type="InterPro" id="IPR011051">
    <property type="entry name" value="RmlC_Cupin_sf"/>
</dbReference>
<proteinExistence type="inferred from homology"/>
<accession>A0ABY8WAQ8</accession>
<dbReference type="EC" id="5.1.3.13" evidence="2"/>
<dbReference type="GO" id="GO:0008830">
    <property type="term" value="F:dTDP-4-dehydrorhamnose 3,5-epimerase activity"/>
    <property type="evidence" value="ECO:0007669"/>
    <property type="project" value="UniProtKB-EC"/>
</dbReference>
<comment type="similarity">
    <text evidence="1">Belongs to the dTDP-4-dehydrorhamnose 3,5-epimerase family.</text>
</comment>
<dbReference type="RefSeq" id="WP_284915661.1">
    <property type="nucleotide sequence ID" value="NZ_CP126980.1"/>
</dbReference>
<dbReference type="Pfam" id="PF00908">
    <property type="entry name" value="dTDP_sugar_isom"/>
    <property type="match status" value="1"/>
</dbReference>
<name>A0ABY8WAQ8_9ACTN</name>
<evidence type="ECO:0000313" key="3">
    <source>
        <dbReference type="Proteomes" id="UP001240150"/>
    </source>
</evidence>
<keyword evidence="3" id="KW-1185">Reference proteome</keyword>
<dbReference type="PANTHER" id="PTHR21047">
    <property type="entry name" value="DTDP-6-DEOXY-D-GLUCOSE-3,5 EPIMERASE"/>
    <property type="match status" value="1"/>
</dbReference>
<dbReference type="InterPro" id="IPR014710">
    <property type="entry name" value="RmlC-like_jellyroll"/>
</dbReference>
<dbReference type="CDD" id="cd00438">
    <property type="entry name" value="cupin_RmlC"/>
    <property type="match status" value="1"/>
</dbReference>